<dbReference type="InterPro" id="IPR055959">
    <property type="entry name" value="DUF7537"/>
</dbReference>
<feature type="compositionally biased region" description="Polar residues" evidence="1">
    <location>
        <begin position="30"/>
        <end position="45"/>
    </location>
</feature>
<dbReference type="AlphaFoldDB" id="A0ABD5YSB9"/>
<accession>A0ABD5YSB9</accession>
<dbReference type="EMBL" id="JBHTAX010000001">
    <property type="protein sequence ID" value="MFC7190405.1"/>
    <property type="molecule type" value="Genomic_DNA"/>
</dbReference>
<sequence length="57" mass="6158">MTALVDSDGLVRSSTYEITYTTSEGETHSRTGSIRFNGADTTTVTEPAWVEEAQAES</sequence>
<dbReference type="Pfam" id="PF24381">
    <property type="entry name" value="DUF7537"/>
    <property type="match status" value="1"/>
</dbReference>
<protein>
    <submittedName>
        <fullName evidence="2">Uncharacterized protein</fullName>
    </submittedName>
</protein>
<feature type="region of interest" description="Disordered" evidence="1">
    <location>
        <begin position="21"/>
        <end position="57"/>
    </location>
</feature>
<keyword evidence="3" id="KW-1185">Reference proteome</keyword>
<name>A0ABD5YSB9_9EURY</name>
<reference evidence="2 3" key="1">
    <citation type="journal article" date="2019" name="Int. J. Syst. Evol. Microbiol.">
        <title>The Global Catalogue of Microorganisms (GCM) 10K type strain sequencing project: providing services to taxonomists for standard genome sequencing and annotation.</title>
        <authorList>
            <consortium name="The Broad Institute Genomics Platform"/>
            <consortium name="The Broad Institute Genome Sequencing Center for Infectious Disease"/>
            <person name="Wu L."/>
            <person name="Ma J."/>
        </authorList>
    </citation>
    <scope>NUCLEOTIDE SEQUENCE [LARGE SCALE GENOMIC DNA]</scope>
    <source>
        <strain evidence="2 3">RDMS1</strain>
    </source>
</reference>
<gene>
    <name evidence="2" type="ORF">ACFQL7_11440</name>
</gene>
<comment type="caution">
    <text evidence="2">The sequence shown here is derived from an EMBL/GenBank/DDBJ whole genome shotgun (WGS) entry which is preliminary data.</text>
</comment>
<proteinExistence type="predicted"/>
<evidence type="ECO:0000313" key="2">
    <source>
        <dbReference type="EMBL" id="MFC7190405.1"/>
    </source>
</evidence>
<evidence type="ECO:0000256" key="1">
    <source>
        <dbReference type="SAM" id="MobiDB-lite"/>
    </source>
</evidence>
<dbReference type="Proteomes" id="UP001596417">
    <property type="component" value="Unassembled WGS sequence"/>
</dbReference>
<organism evidence="2 3">
    <name type="scientific">Halocatena marina</name>
    <dbReference type="NCBI Taxonomy" id="2934937"/>
    <lineage>
        <taxon>Archaea</taxon>
        <taxon>Methanobacteriati</taxon>
        <taxon>Methanobacteriota</taxon>
        <taxon>Stenosarchaea group</taxon>
        <taxon>Halobacteria</taxon>
        <taxon>Halobacteriales</taxon>
        <taxon>Natronomonadaceae</taxon>
        <taxon>Halocatena</taxon>
    </lineage>
</organism>
<evidence type="ECO:0000313" key="3">
    <source>
        <dbReference type="Proteomes" id="UP001596417"/>
    </source>
</evidence>